<keyword evidence="3" id="KW-1185">Reference proteome</keyword>
<protein>
    <recommendedName>
        <fullName evidence="4">Protein kinase domain-containing protein</fullName>
    </recommendedName>
</protein>
<dbReference type="AlphaFoldDB" id="A0ABD3G279"/>
<evidence type="ECO:0000256" key="1">
    <source>
        <dbReference type="SAM" id="MobiDB-lite"/>
    </source>
</evidence>
<sequence>MHRDIRWPNVIRRCDRTVAEQKAFADRMMKKVPLARPTAEEALRDLVELEKAAIKKEEMKKILWEKEKEEEDETLETPSRKKNKSAPA</sequence>
<gene>
    <name evidence="2" type="ORF">V7S43_002048</name>
</gene>
<organism evidence="2 3">
    <name type="scientific">Phytophthora oleae</name>
    <dbReference type="NCBI Taxonomy" id="2107226"/>
    <lineage>
        <taxon>Eukaryota</taxon>
        <taxon>Sar</taxon>
        <taxon>Stramenopiles</taxon>
        <taxon>Oomycota</taxon>
        <taxon>Peronosporomycetes</taxon>
        <taxon>Peronosporales</taxon>
        <taxon>Peronosporaceae</taxon>
        <taxon>Phytophthora</taxon>
    </lineage>
</organism>
<name>A0ABD3G279_9STRA</name>
<dbReference type="EMBL" id="JBIMZQ010000003">
    <property type="protein sequence ID" value="KAL3672756.1"/>
    <property type="molecule type" value="Genomic_DNA"/>
</dbReference>
<evidence type="ECO:0008006" key="4">
    <source>
        <dbReference type="Google" id="ProtNLM"/>
    </source>
</evidence>
<comment type="caution">
    <text evidence="2">The sequence shown here is derived from an EMBL/GenBank/DDBJ whole genome shotgun (WGS) entry which is preliminary data.</text>
</comment>
<evidence type="ECO:0000313" key="2">
    <source>
        <dbReference type="EMBL" id="KAL3672756.1"/>
    </source>
</evidence>
<feature type="region of interest" description="Disordered" evidence="1">
    <location>
        <begin position="63"/>
        <end position="88"/>
    </location>
</feature>
<proteinExistence type="predicted"/>
<dbReference type="Proteomes" id="UP001632037">
    <property type="component" value="Unassembled WGS sequence"/>
</dbReference>
<reference evidence="2 3" key="1">
    <citation type="submission" date="2024-09" db="EMBL/GenBank/DDBJ databases">
        <title>Genome sequencing and assembly of Phytophthora oleae, isolate VK10A, causative agent of rot of olive drupes.</title>
        <authorList>
            <person name="Conti Taguali S."/>
            <person name="Riolo M."/>
            <person name="La Spada F."/>
            <person name="Cacciola S.O."/>
            <person name="Dionisio G."/>
        </authorList>
    </citation>
    <scope>NUCLEOTIDE SEQUENCE [LARGE SCALE GENOMIC DNA]</scope>
    <source>
        <strain evidence="2 3">VK10A</strain>
    </source>
</reference>
<evidence type="ECO:0000313" key="3">
    <source>
        <dbReference type="Proteomes" id="UP001632037"/>
    </source>
</evidence>
<accession>A0ABD3G279</accession>